<evidence type="ECO:0000313" key="3">
    <source>
        <dbReference type="RefSeq" id="XP_022294326.1"/>
    </source>
</evidence>
<dbReference type="KEGG" id="cvn:111104595"/>
<reference evidence="2" key="1">
    <citation type="submission" date="2024-06" db="UniProtKB">
        <authorList>
            <consortium name="RefSeq"/>
        </authorList>
    </citation>
    <scope>NUCLEOTIDE SEQUENCE [LARGE SCALE GENOMIC DNA]</scope>
</reference>
<dbReference type="Proteomes" id="UP000694844">
    <property type="component" value="Chromosome 1"/>
</dbReference>
<reference evidence="3" key="2">
    <citation type="submission" date="2025-08" db="UniProtKB">
        <authorList>
            <consortium name="RefSeq"/>
        </authorList>
    </citation>
    <scope>IDENTIFICATION</scope>
    <source>
        <tissue evidence="3">Whole sample</tissue>
    </source>
</reference>
<dbReference type="OrthoDB" id="10448561at2759"/>
<sequence>MLTLKALVLTTVTLWELVSGELIRPDKSSIFNVKSITKSLPISSGLLDYVITAVIETDGDLGQDFEGNLRLYPLNGITSSFEQEPGSVTLYRARADVYNSNIVQDVGIDLTYRNESQLFSIKLNSLPLAVETNPTGFYNSIKFIIYNYFAPPGMRYAVDISPKIRAYRTLSMFSLSMEQIVGNTSVKVSNTSLYSSGFISDRYAAITFDQAAMEADHVVIRTLQYTLMTWPQMERATGGASAQYMYQII</sequence>
<feature type="chain" id="PRO_5034107744" evidence="1">
    <location>
        <begin position="21"/>
        <end position="249"/>
    </location>
</feature>
<protein>
    <submittedName>
        <fullName evidence="3">Uncharacterized protein LOC111104595</fullName>
    </submittedName>
</protein>
<name>A0A8B8ATB4_CRAVI</name>
<dbReference type="AlphaFoldDB" id="A0A8B8ATB4"/>
<evidence type="ECO:0000256" key="1">
    <source>
        <dbReference type="SAM" id="SignalP"/>
    </source>
</evidence>
<keyword evidence="1" id="KW-0732">Signal</keyword>
<proteinExistence type="predicted"/>
<accession>A0A8B8ATB4</accession>
<organism evidence="2 3">
    <name type="scientific">Crassostrea virginica</name>
    <name type="common">Eastern oyster</name>
    <dbReference type="NCBI Taxonomy" id="6565"/>
    <lineage>
        <taxon>Eukaryota</taxon>
        <taxon>Metazoa</taxon>
        <taxon>Spiralia</taxon>
        <taxon>Lophotrochozoa</taxon>
        <taxon>Mollusca</taxon>
        <taxon>Bivalvia</taxon>
        <taxon>Autobranchia</taxon>
        <taxon>Pteriomorphia</taxon>
        <taxon>Ostreida</taxon>
        <taxon>Ostreoidea</taxon>
        <taxon>Ostreidae</taxon>
        <taxon>Crassostrea</taxon>
    </lineage>
</organism>
<gene>
    <name evidence="3" type="primary">LOC111104595</name>
</gene>
<dbReference type="RefSeq" id="XP_022294326.1">
    <property type="nucleotide sequence ID" value="XM_022438618.1"/>
</dbReference>
<evidence type="ECO:0000313" key="2">
    <source>
        <dbReference type="Proteomes" id="UP000694844"/>
    </source>
</evidence>
<keyword evidence="2" id="KW-1185">Reference proteome</keyword>
<feature type="signal peptide" evidence="1">
    <location>
        <begin position="1"/>
        <end position="20"/>
    </location>
</feature>
<dbReference type="GeneID" id="111104595"/>